<dbReference type="STRING" id="1409788.NC99_28660"/>
<sequence length="389" mass="42984">MTEYLLIIFAAVTASFLFTYITIPPIVRISNEKHLFDVPNSRKLNKTVVPTLGGVAIFIGICLGSTLFMGNLEFTELRYIFAALLMLFFIGLKDDILIISARKKLFVQMAAAAILVGLGNVQITSLANLFFFNQISIWLSAPLSFMILLLLINAMNLIDGIDGLAAGISFFASGVLGIWFFITGHFEYAILSFAVSGSLLAFLRFNLWGGDNKVFMGDTGSLILGGLLGILVIKFLSFNVTAPALLKVQNAPAFALALFIVPVTDTLRVFIIRLYQKRSPFSPDMNHIHHLLIQSGMKHIQASAFLVLYTGFFVSFTLATSAYLSATSSFLILLGLSFAAIGLLKRRSDQIKLSRDHQIKLTRKILSTGIPIQEDPFRFTEAKKKIYQN</sequence>
<feature type="transmembrane region" description="Helical" evidence="8">
    <location>
        <begin position="105"/>
        <end position="123"/>
    </location>
</feature>
<feature type="transmembrane region" description="Helical" evidence="8">
    <location>
        <begin position="322"/>
        <end position="344"/>
    </location>
</feature>
<comment type="cofactor">
    <cofactor evidence="7">
        <name>Mg(2+)</name>
        <dbReference type="ChEBI" id="CHEBI:18420"/>
    </cofactor>
</comment>
<evidence type="ECO:0000256" key="6">
    <source>
        <dbReference type="ARBA" id="ARBA00023136"/>
    </source>
</evidence>
<protein>
    <submittedName>
        <fullName evidence="9">Phospho-N-acetylmuramoyl-pentapeptide-transferase</fullName>
        <ecNumber evidence="9">2.7.8.13</ecNumber>
    </submittedName>
</protein>
<dbReference type="EMBL" id="LGIA01000165">
    <property type="protein sequence ID" value="KOH44319.1"/>
    <property type="molecule type" value="Genomic_DNA"/>
</dbReference>
<evidence type="ECO:0000256" key="1">
    <source>
        <dbReference type="ARBA" id="ARBA00004651"/>
    </source>
</evidence>
<keyword evidence="4 8" id="KW-0812">Transmembrane</keyword>
<feature type="transmembrane region" description="Helical" evidence="8">
    <location>
        <begin position="296"/>
        <end position="316"/>
    </location>
</feature>
<dbReference type="GO" id="GO:0044038">
    <property type="term" value="P:cell wall macromolecule biosynthetic process"/>
    <property type="evidence" value="ECO:0007669"/>
    <property type="project" value="TreeGrafter"/>
</dbReference>
<feature type="transmembrane region" description="Helical" evidence="8">
    <location>
        <begin position="48"/>
        <end position="70"/>
    </location>
</feature>
<dbReference type="RefSeq" id="WP_053184444.1">
    <property type="nucleotide sequence ID" value="NZ_LGIA01000165.1"/>
</dbReference>
<dbReference type="CDD" id="cd06853">
    <property type="entry name" value="GT_WecA_like"/>
    <property type="match status" value="1"/>
</dbReference>
<dbReference type="PANTHER" id="PTHR22926:SF3">
    <property type="entry name" value="UNDECAPRENYL-PHOSPHATE ALPHA-N-ACETYLGLUCOSAMINYL 1-PHOSPHATE TRANSFERASE"/>
    <property type="match status" value="1"/>
</dbReference>
<evidence type="ECO:0000256" key="8">
    <source>
        <dbReference type="SAM" id="Phobius"/>
    </source>
</evidence>
<evidence type="ECO:0000256" key="5">
    <source>
        <dbReference type="ARBA" id="ARBA00022989"/>
    </source>
</evidence>
<dbReference type="GO" id="GO:0016780">
    <property type="term" value="F:phosphotransferase activity, for other substituted phosphate groups"/>
    <property type="evidence" value="ECO:0007669"/>
    <property type="project" value="InterPro"/>
</dbReference>
<dbReference type="Proteomes" id="UP000036958">
    <property type="component" value="Unassembled WGS sequence"/>
</dbReference>
<evidence type="ECO:0000256" key="4">
    <source>
        <dbReference type="ARBA" id="ARBA00022692"/>
    </source>
</evidence>
<dbReference type="InterPro" id="IPR000715">
    <property type="entry name" value="Glycosyl_transferase_4"/>
</dbReference>
<dbReference type="EC" id="2.7.8.13" evidence="9"/>
<evidence type="ECO:0000313" key="10">
    <source>
        <dbReference type="Proteomes" id="UP000036958"/>
    </source>
</evidence>
<dbReference type="PROSITE" id="PS01348">
    <property type="entry name" value="MRAY_2"/>
    <property type="match status" value="1"/>
</dbReference>
<feature type="transmembrane region" description="Helical" evidence="8">
    <location>
        <begin position="253"/>
        <end position="275"/>
    </location>
</feature>
<feature type="transmembrane region" description="Helical" evidence="8">
    <location>
        <begin position="76"/>
        <end position="93"/>
    </location>
</feature>
<dbReference type="InterPro" id="IPR018480">
    <property type="entry name" value="PNAcMuramoyl-5peptid_Trfase_CS"/>
</dbReference>
<gene>
    <name evidence="9" type="ORF">NC99_28660</name>
</gene>
<dbReference type="PATRIC" id="fig|1409788.3.peg.2951"/>
<keyword evidence="5 8" id="KW-1133">Transmembrane helix</keyword>
<organism evidence="9 10">
    <name type="scientific">Sunxiuqinia dokdonensis</name>
    <dbReference type="NCBI Taxonomy" id="1409788"/>
    <lineage>
        <taxon>Bacteria</taxon>
        <taxon>Pseudomonadati</taxon>
        <taxon>Bacteroidota</taxon>
        <taxon>Bacteroidia</taxon>
        <taxon>Marinilabiliales</taxon>
        <taxon>Prolixibacteraceae</taxon>
        <taxon>Sunxiuqinia</taxon>
    </lineage>
</organism>
<keyword evidence="7" id="KW-0479">Metal-binding</keyword>
<evidence type="ECO:0000313" key="9">
    <source>
        <dbReference type="EMBL" id="KOH44319.1"/>
    </source>
</evidence>
<feature type="transmembrane region" description="Helical" evidence="8">
    <location>
        <begin position="6"/>
        <end position="27"/>
    </location>
</feature>
<evidence type="ECO:0000256" key="2">
    <source>
        <dbReference type="ARBA" id="ARBA00022475"/>
    </source>
</evidence>
<reference evidence="10" key="1">
    <citation type="submission" date="2015-07" db="EMBL/GenBank/DDBJ databases">
        <title>Genome sequencing of Sunxiuqinia dokdonensis strain SK.</title>
        <authorList>
            <person name="Ahn S."/>
            <person name="Kim B.-C."/>
        </authorList>
    </citation>
    <scope>NUCLEOTIDE SEQUENCE [LARGE SCALE GENOMIC DNA]</scope>
    <source>
        <strain evidence="10">SK</strain>
    </source>
</reference>
<dbReference type="GO" id="GO:0009103">
    <property type="term" value="P:lipopolysaccharide biosynthetic process"/>
    <property type="evidence" value="ECO:0007669"/>
    <property type="project" value="TreeGrafter"/>
</dbReference>
<comment type="caution">
    <text evidence="9">The sequence shown here is derived from an EMBL/GenBank/DDBJ whole genome shotgun (WGS) entry which is preliminary data.</text>
</comment>
<keyword evidence="2" id="KW-1003">Cell membrane</keyword>
<feature type="transmembrane region" description="Helical" evidence="8">
    <location>
        <begin position="219"/>
        <end position="241"/>
    </location>
</feature>
<keyword evidence="3 9" id="KW-0808">Transferase</keyword>
<comment type="subcellular location">
    <subcellularLocation>
        <location evidence="1">Cell membrane</location>
        <topology evidence="1">Multi-pass membrane protein</topology>
    </subcellularLocation>
</comment>
<proteinExistence type="predicted"/>
<keyword evidence="10" id="KW-1185">Reference proteome</keyword>
<name>A0A0L8V799_9BACT</name>
<dbReference type="GO" id="GO:0071555">
    <property type="term" value="P:cell wall organization"/>
    <property type="evidence" value="ECO:0007669"/>
    <property type="project" value="TreeGrafter"/>
</dbReference>
<dbReference type="GO" id="GO:0005886">
    <property type="term" value="C:plasma membrane"/>
    <property type="evidence" value="ECO:0007669"/>
    <property type="project" value="UniProtKB-SubCell"/>
</dbReference>
<feature type="transmembrane region" description="Helical" evidence="8">
    <location>
        <begin position="188"/>
        <end position="207"/>
    </location>
</feature>
<feature type="binding site" evidence="7">
    <location>
        <position position="156"/>
    </location>
    <ligand>
        <name>Mg(2+)</name>
        <dbReference type="ChEBI" id="CHEBI:18420"/>
    </ligand>
</feature>
<dbReference type="Pfam" id="PF00953">
    <property type="entry name" value="Glycos_transf_4"/>
    <property type="match status" value="1"/>
</dbReference>
<dbReference type="GO" id="GO:0046872">
    <property type="term" value="F:metal ion binding"/>
    <property type="evidence" value="ECO:0007669"/>
    <property type="project" value="UniProtKB-KW"/>
</dbReference>
<feature type="transmembrane region" description="Helical" evidence="8">
    <location>
        <begin position="129"/>
        <end position="152"/>
    </location>
</feature>
<dbReference type="OrthoDB" id="9783652at2"/>
<dbReference type="AlphaFoldDB" id="A0A0L8V799"/>
<feature type="transmembrane region" description="Helical" evidence="8">
    <location>
        <begin position="164"/>
        <end position="182"/>
    </location>
</feature>
<keyword evidence="7" id="KW-0460">Magnesium</keyword>
<dbReference type="PANTHER" id="PTHR22926">
    <property type="entry name" value="PHOSPHO-N-ACETYLMURAMOYL-PENTAPEPTIDE-TRANSFERASE"/>
    <property type="match status" value="1"/>
</dbReference>
<accession>A0A0L8V799</accession>
<feature type="binding site" evidence="7">
    <location>
        <position position="218"/>
    </location>
    <ligand>
        <name>Mg(2+)</name>
        <dbReference type="ChEBI" id="CHEBI:18420"/>
    </ligand>
</feature>
<evidence type="ECO:0000256" key="3">
    <source>
        <dbReference type="ARBA" id="ARBA00022679"/>
    </source>
</evidence>
<evidence type="ECO:0000256" key="7">
    <source>
        <dbReference type="PIRSR" id="PIRSR600715-1"/>
    </source>
</evidence>
<keyword evidence="6 8" id="KW-0472">Membrane</keyword>